<sequence length="157" mass="17413">MPKHAEEDRKETKGKIGSKVNPSNREIRMEKGDIITLSFGASLRFAGTVLLTLANQVKFGVNIKTARVNTTERLPTFDSKDPKASDNRTSPIQPDVSATPPETWHIYSLLMDRTADSSVDVLSILLRFFEVRGIAVFGALFGAIRLRMATRLHGNQT</sequence>
<reference evidence="2 4" key="2">
    <citation type="journal article" date="2013" name="Nature">
        <title>Insights into bilaterian evolution from three spiralian genomes.</title>
        <authorList>
            <person name="Simakov O."/>
            <person name="Marletaz F."/>
            <person name="Cho S.J."/>
            <person name="Edsinger-Gonzales E."/>
            <person name="Havlak P."/>
            <person name="Hellsten U."/>
            <person name="Kuo D.H."/>
            <person name="Larsson T."/>
            <person name="Lv J."/>
            <person name="Arendt D."/>
            <person name="Savage R."/>
            <person name="Osoegawa K."/>
            <person name="de Jong P."/>
            <person name="Grimwood J."/>
            <person name="Chapman J.A."/>
            <person name="Shapiro H."/>
            <person name="Aerts A."/>
            <person name="Otillar R.P."/>
            <person name="Terry A.Y."/>
            <person name="Boore J.L."/>
            <person name="Grigoriev I.V."/>
            <person name="Lindberg D.R."/>
            <person name="Seaver E.C."/>
            <person name="Weisblat D.A."/>
            <person name="Putnam N.H."/>
            <person name="Rokhsar D.S."/>
        </authorList>
    </citation>
    <scope>NUCLEOTIDE SEQUENCE</scope>
    <source>
        <strain evidence="2 4">I ESC-2004</strain>
    </source>
</reference>
<protein>
    <submittedName>
        <fullName evidence="2 3">Uncharacterized protein</fullName>
    </submittedName>
</protein>
<proteinExistence type="predicted"/>
<feature type="compositionally biased region" description="Basic and acidic residues" evidence="1">
    <location>
        <begin position="1"/>
        <end position="14"/>
    </location>
</feature>
<evidence type="ECO:0000313" key="2">
    <source>
        <dbReference type="EMBL" id="ELT95784.1"/>
    </source>
</evidence>
<reference evidence="3" key="3">
    <citation type="submission" date="2015-06" db="UniProtKB">
        <authorList>
            <consortium name="EnsemblMetazoa"/>
        </authorList>
    </citation>
    <scope>IDENTIFICATION</scope>
</reference>
<dbReference type="EMBL" id="AMQN01011670">
    <property type="status" value="NOT_ANNOTATED_CDS"/>
    <property type="molecule type" value="Genomic_DNA"/>
</dbReference>
<evidence type="ECO:0000256" key="1">
    <source>
        <dbReference type="SAM" id="MobiDB-lite"/>
    </source>
</evidence>
<dbReference type="AlphaFoldDB" id="R7TQ61"/>
<feature type="region of interest" description="Disordered" evidence="1">
    <location>
        <begin position="74"/>
        <end position="97"/>
    </location>
</feature>
<evidence type="ECO:0000313" key="3">
    <source>
        <dbReference type="EnsemblMetazoa" id="CapteP192217"/>
    </source>
</evidence>
<keyword evidence="4" id="KW-1185">Reference proteome</keyword>
<dbReference type="HOGENOM" id="CLU_1679605_0_0_1"/>
<dbReference type="Proteomes" id="UP000014760">
    <property type="component" value="Unassembled WGS sequence"/>
</dbReference>
<organism evidence="2">
    <name type="scientific">Capitella teleta</name>
    <name type="common">Polychaete worm</name>
    <dbReference type="NCBI Taxonomy" id="283909"/>
    <lineage>
        <taxon>Eukaryota</taxon>
        <taxon>Metazoa</taxon>
        <taxon>Spiralia</taxon>
        <taxon>Lophotrochozoa</taxon>
        <taxon>Annelida</taxon>
        <taxon>Polychaeta</taxon>
        <taxon>Sedentaria</taxon>
        <taxon>Scolecida</taxon>
        <taxon>Capitellidae</taxon>
        <taxon>Capitella</taxon>
    </lineage>
</organism>
<evidence type="ECO:0000313" key="4">
    <source>
        <dbReference type="Proteomes" id="UP000014760"/>
    </source>
</evidence>
<gene>
    <name evidence="2" type="ORF">CAPTEDRAFT_192217</name>
</gene>
<reference evidence="4" key="1">
    <citation type="submission" date="2012-12" db="EMBL/GenBank/DDBJ databases">
        <authorList>
            <person name="Hellsten U."/>
            <person name="Grimwood J."/>
            <person name="Chapman J.A."/>
            <person name="Shapiro H."/>
            <person name="Aerts A."/>
            <person name="Otillar R.P."/>
            <person name="Terry A.Y."/>
            <person name="Boore J.L."/>
            <person name="Simakov O."/>
            <person name="Marletaz F."/>
            <person name="Cho S.-J."/>
            <person name="Edsinger-Gonzales E."/>
            <person name="Havlak P."/>
            <person name="Kuo D.-H."/>
            <person name="Larsson T."/>
            <person name="Lv J."/>
            <person name="Arendt D."/>
            <person name="Savage R."/>
            <person name="Osoegawa K."/>
            <person name="de Jong P."/>
            <person name="Lindberg D.R."/>
            <person name="Seaver E.C."/>
            <person name="Weisblat D.A."/>
            <person name="Putnam N.H."/>
            <person name="Grigoriev I.V."/>
            <person name="Rokhsar D.S."/>
        </authorList>
    </citation>
    <scope>NUCLEOTIDE SEQUENCE</scope>
    <source>
        <strain evidence="4">I ESC-2004</strain>
    </source>
</reference>
<dbReference type="EMBL" id="KB309013">
    <property type="protein sequence ID" value="ELT95784.1"/>
    <property type="molecule type" value="Genomic_DNA"/>
</dbReference>
<dbReference type="EnsemblMetazoa" id="CapteT192217">
    <property type="protein sequence ID" value="CapteP192217"/>
    <property type="gene ID" value="CapteG192217"/>
</dbReference>
<accession>R7TQ61</accession>
<name>R7TQ61_CAPTE</name>
<feature type="region of interest" description="Disordered" evidence="1">
    <location>
        <begin position="1"/>
        <end position="24"/>
    </location>
</feature>